<gene>
    <name evidence="1" type="ORF">CRX53_07105</name>
</gene>
<dbReference type="RefSeq" id="WP_032617602.1">
    <property type="nucleotide sequence ID" value="NZ_CP083630.1"/>
</dbReference>
<evidence type="ECO:0000313" key="1">
    <source>
        <dbReference type="EMBL" id="PHH03756.1"/>
    </source>
</evidence>
<dbReference type="AlphaFoldDB" id="A0A855EXB1"/>
<protein>
    <recommendedName>
        <fullName evidence="3">Bacterial toxin YdaT domain-containing protein</fullName>
    </recommendedName>
</protein>
<evidence type="ECO:0008006" key="3">
    <source>
        <dbReference type="Google" id="ProtNLM"/>
    </source>
</evidence>
<dbReference type="Proteomes" id="UP000222768">
    <property type="component" value="Unassembled WGS sequence"/>
</dbReference>
<organism evidence="1 2">
    <name type="scientific">Leclercia adecarboxylata</name>
    <dbReference type="NCBI Taxonomy" id="83655"/>
    <lineage>
        <taxon>Bacteria</taxon>
        <taxon>Pseudomonadati</taxon>
        <taxon>Pseudomonadota</taxon>
        <taxon>Gammaproteobacteria</taxon>
        <taxon>Enterobacterales</taxon>
        <taxon>Enterobacteriaceae</taxon>
        <taxon>Leclercia</taxon>
    </lineage>
</organism>
<sequence>MQSVTFEHLNRQNAAPLKTRNQIEHRRRDSTRHRAILSAVREWEATIPGQAQDVVTQLVAEQWAKDGGRGITVNKQNLYRYLKNETNSSKYTGYVMQLANAISVAMPIEIARKHGLRQGKTDIELVADAIKETGEHHQAKLLGLPNAKQAKEGFENLLANAALLPGELAGVMIAHLQALAPLFT</sequence>
<reference evidence="2" key="1">
    <citation type="submission" date="2017-09" db="EMBL/GenBank/DDBJ databases">
        <title>FDA dAtabase for Regulatory Grade micrObial Sequences (FDA-ARGOS): Supporting development and validation of Infectious Disease Dx tests.</title>
        <authorList>
            <person name="Minogue T."/>
            <person name="Wolcott M."/>
            <person name="Wasieloski L."/>
            <person name="Aguilar W."/>
            <person name="Moore D."/>
            <person name="Tallon L."/>
            <person name="Sadzewicz L."/>
            <person name="Ott S."/>
            <person name="Zhao X."/>
            <person name="Nagaraj S."/>
            <person name="Vavikolanu K."/>
            <person name="Aluvathingal J."/>
            <person name="Nadendla S."/>
            <person name="Sichtig H."/>
        </authorList>
    </citation>
    <scope>NUCLEOTIDE SEQUENCE [LARGE SCALE GENOMIC DNA]</scope>
    <source>
        <strain evidence="2">FDAARGOS_404</strain>
    </source>
</reference>
<evidence type="ECO:0000313" key="2">
    <source>
        <dbReference type="Proteomes" id="UP000222768"/>
    </source>
</evidence>
<dbReference type="Pfam" id="PF06254">
    <property type="entry name" value="YdaT_toxin"/>
    <property type="match status" value="1"/>
</dbReference>
<proteinExistence type="predicted"/>
<comment type="caution">
    <text evidence="1">The sequence shown here is derived from an EMBL/GenBank/DDBJ whole genome shotgun (WGS) entry which is preliminary data.</text>
</comment>
<dbReference type="InterPro" id="IPR009364">
    <property type="entry name" value="YdaT-like"/>
</dbReference>
<dbReference type="EMBL" id="PDLK01000002">
    <property type="protein sequence ID" value="PHH03756.1"/>
    <property type="molecule type" value="Genomic_DNA"/>
</dbReference>
<name>A0A855EXB1_9ENTR</name>
<dbReference type="InterPro" id="IPR037042">
    <property type="entry name" value="YdaT-like_sf"/>
</dbReference>
<accession>A0A855EXB1</accession>
<dbReference type="Gene3D" id="1.10.3600.10">
    <property type="entry name" value="Putative bacterial toxin ydaT"/>
    <property type="match status" value="1"/>
</dbReference>